<evidence type="ECO:0000313" key="3">
    <source>
        <dbReference type="Proteomes" id="UP000006882"/>
    </source>
</evidence>
<dbReference type="Proteomes" id="UP000006882">
    <property type="component" value="Chromosome G1"/>
</dbReference>
<name>A0A251R5E4_PRUPE</name>
<accession>A0A251R5E4</accession>
<dbReference type="PANTHER" id="PTHR35831:SF1">
    <property type="match status" value="1"/>
</dbReference>
<evidence type="ECO:0000256" key="1">
    <source>
        <dbReference type="SAM" id="MobiDB-lite"/>
    </source>
</evidence>
<feature type="region of interest" description="Disordered" evidence="1">
    <location>
        <begin position="1"/>
        <end position="76"/>
    </location>
</feature>
<keyword evidence="3" id="KW-1185">Reference proteome</keyword>
<dbReference type="PANTHER" id="PTHR35831">
    <property type="entry name" value="OS01G0642200 PROTEIN"/>
    <property type="match status" value="1"/>
</dbReference>
<protein>
    <submittedName>
        <fullName evidence="2">Uncharacterized protein</fullName>
    </submittedName>
</protein>
<reference evidence="2 3" key="1">
    <citation type="journal article" date="2013" name="Nat. Genet.">
        <title>The high-quality draft genome of peach (Prunus persica) identifies unique patterns of genetic diversity, domestication and genome evolution.</title>
        <authorList>
            <consortium name="International Peach Genome Initiative"/>
            <person name="Verde I."/>
            <person name="Abbott A.G."/>
            <person name="Scalabrin S."/>
            <person name="Jung S."/>
            <person name="Shu S."/>
            <person name="Marroni F."/>
            <person name="Zhebentyayeva T."/>
            <person name="Dettori M.T."/>
            <person name="Grimwood J."/>
            <person name="Cattonaro F."/>
            <person name="Zuccolo A."/>
            <person name="Rossini L."/>
            <person name="Jenkins J."/>
            <person name="Vendramin E."/>
            <person name="Meisel L.A."/>
            <person name="Decroocq V."/>
            <person name="Sosinski B."/>
            <person name="Prochnik S."/>
            <person name="Mitros T."/>
            <person name="Policriti A."/>
            <person name="Cipriani G."/>
            <person name="Dondini L."/>
            <person name="Ficklin S."/>
            <person name="Goodstein D.M."/>
            <person name="Xuan P."/>
            <person name="Del Fabbro C."/>
            <person name="Aramini V."/>
            <person name="Copetti D."/>
            <person name="Gonzalez S."/>
            <person name="Horner D.S."/>
            <person name="Falchi R."/>
            <person name="Lucas S."/>
            <person name="Mica E."/>
            <person name="Maldonado J."/>
            <person name="Lazzari B."/>
            <person name="Bielenberg D."/>
            <person name="Pirona R."/>
            <person name="Miculan M."/>
            <person name="Barakat A."/>
            <person name="Testolin R."/>
            <person name="Stella A."/>
            <person name="Tartarini S."/>
            <person name="Tonutti P."/>
            <person name="Arus P."/>
            <person name="Orellana A."/>
            <person name="Wells C."/>
            <person name="Main D."/>
            <person name="Vizzotto G."/>
            <person name="Silva H."/>
            <person name="Salamini F."/>
            <person name="Schmutz J."/>
            <person name="Morgante M."/>
            <person name="Rokhsar D.S."/>
        </authorList>
    </citation>
    <scope>NUCLEOTIDE SEQUENCE [LARGE SCALE GENOMIC DNA]</scope>
    <source>
        <strain evidence="3">cv. Nemared</strain>
    </source>
</reference>
<sequence>MASMKAEIKQVGTQQFGQAKKEPKVSDGGAKAPASKAAPKKAAPKPQAPKKKMWVKLVGQGNKPASFAPKFESPLN</sequence>
<gene>
    <name evidence="2" type="ORF">PRUPE_1G302300</name>
</gene>
<dbReference type="EMBL" id="CM007651">
    <property type="protein sequence ID" value="ONI31262.1"/>
    <property type="molecule type" value="Genomic_DNA"/>
</dbReference>
<feature type="compositionally biased region" description="Basic residues" evidence="1">
    <location>
        <begin position="38"/>
        <end position="54"/>
    </location>
</feature>
<dbReference type="AlphaFoldDB" id="A0A251R5E4"/>
<organism evidence="2 3">
    <name type="scientific">Prunus persica</name>
    <name type="common">Peach</name>
    <name type="synonym">Amygdalus persica</name>
    <dbReference type="NCBI Taxonomy" id="3760"/>
    <lineage>
        <taxon>Eukaryota</taxon>
        <taxon>Viridiplantae</taxon>
        <taxon>Streptophyta</taxon>
        <taxon>Embryophyta</taxon>
        <taxon>Tracheophyta</taxon>
        <taxon>Spermatophyta</taxon>
        <taxon>Magnoliopsida</taxon>
        <taxon>eudicotyledons</taxon>
        <taxon>Gunneridae</taxon>
        <taxon>Pentapetalae</taxon>
        <taxon>rosids</taxon>
        <taxon>fabids</taxon>
        <taxon>Rosales</taxon>
        <taxon>Rosaceae</taxon>
        <taxon>Amygdaloideae</taxon>
        <taxon>Amygdaleae</taxon>
        <taxon>Prunus</taxon>
    </lineage>
</organism>
<dbReference type="Gramene" id="ONI31262">
    <property type="protein sequence ID" value="ONI31262"/>
    <property type="gene ID" value="PRUPE_1G302300"/>
</dbReference>
<evidence type="ECO:0000313" key="2">
    <source>
        <dbReference type="EMBL" id="ONI31262.1"/>
    </source>
</evidence>
<proteinExistence type="predicted"/>